<dbReference type="OrthoDB" id="7282222at2"/>
<proteinExistence type="predicted"/>
<reference evidence="2 3" key="1">
    <citation type="submission" date="2019-12" db="EMBL/GenBank/DDBJ databases">
        <title>Genomic-based taxomic classification of the family Erythrobacteraceae.</title>
        <authorList>
            <person name="Xu L."/>
        </authorList>
    </citation>
    <scope>NUCLEOTIDE SEQUENCE [LARGE SCALE GENOMIC DNA]</scope>
    <source>
        <strain evidence="2 3">JCM 16339</strain>
    </source>
</reference>
<gene>
    <name evidence="2" type="ORF">GRI32_02605</name>
</gene>
<accession>A0A844ZK24</accession>
<dbReference type="SUPFAM" id="SSF51197">
    <property type="entry name" value="Clavaminate synthase-like"/>
    <property type="match status" value="1"/>
</dbReference>
<dbReference type="Proteomes" id="UP000435243">
    <property type="component" value="Unassembled WGS sequence"/>
</dbReference>
<keyword evidence="3" id="KW-1185">Reference proteome</keyword>
<dbReference type="Gene3D" id="2.60.120.10">
    <property type="entry name" value="Jelly Rolls"/>
    <property type="match status" value="1"/>
</dbReference>
<name>A0A844ZK24_9SPHN</name>
<dbReference type="InterPro" id="IPR014710">
    <property type="entry name" value="RmlC-like_jellyroll"/>
</dbReference>
<sequence length="104" mass="11553">MSDEFGTSQVPENLQALREIGPFNADTIPRGLLAEHRLKPGRWARLCLSEGELDFVWDDGSNTSEHLVAPAVIMVPPERPHHLELMGDISVTITFMAEPETTTD</sequence>
<dbReference type="RefSeq" id="WP_160589594.1">
    <property type="nucleotide sequence ID" value="NZ_BAAAFP010000002.1"/>
</dbReference>
<dbReference type="EMBL" id="WTYY01000002">
    <property type="protein sequence ID" value="MXO87622.1"/>
    <property type="molecule type" value="Genomic_DNA"/>
</dbReference>
<dbReference type="InterPro" id="IPR015392">
    <property type="entry name" value="TehB/YeaR-like_dom"/>
</dbReference>
<organism evidence="2 3">
    <name type="scientific">Alteraurantiacibacter aestuarii</name>
    <dbReference type="NCBI Taxonomy" id="650004"/>
    <lineage>
        <taxon>Bacteria</taxon>
        <taxon>Pseudomonadati</taxon>
        <taxon>Pseudomonadota</taxon>
        <taxon>Alphaproteobacteria</taxon>
        <taxon>Sphingomonadales</taxon>
        <taxon>Erythrobacteraceae</taxon>
        <taxon>Alteraurantiacibacter</taxon>
    </lineage>
</organism>
<dbReference type="Pfam" id="PF09313">
    <property type="entry name" value="TehB-like"/>
    <property type="match status" value="1"/>
</dbReference>
<evidence type="ECO:0000313" key="2">
    <source>
        <dbReference type="EMBL" id="MXO87622.1"/>
    </source>
</evidence>
<dbReference type="AlphaFoldDB" id="A0A844ZK24"/>
<comment type="caution">
    <text evidence="2">The sequence shown here is derived from an EMBL/GenBank/DDBJ whole genome shotgun (WGS) entry which is preliminary data.</text>
</comment>
<protein>
    <submittedName>
        <fullName evidence="2">DUF1971 domain-containing protein</fullName>
    </submittedName>
</protein>
<evidence type="ECO:0000313" key="3">
    <source>
        <dbReference type="Proteomes" id="UP000435243"/>
    </source>
</evidence>
<feature type="domain" description="TehB/YeaR-like" evidence="1">
    <location>
        <begin position="22"/>
        <end position="90"/>
    </location>
</feature>
<evidence type="ECO:0000259" key="1">
    <source>
        <dbReference type="Pfam" id="PF09313"/>
    </source>
</evidence>